<feature type="domain" description="ABC transmembrane type-1" evidence="16">
    <location>
        <begin position="920"/>
        <end position="1204"/>
    </location>
</feature>
<accession>A0A507BMC2</accession>
<feature type="transmembrane region" description="Helical" evidence="14">
    <location>
        <begin position="62"/>
        <end position="87"/>
    </location>
</feature>
<dbReference type="InterPro" id="IPR017871">
    <property type="entry name" value="ABC_transporter-like_CS"/>
</dbReference>
<protein>
    <submittedName>
        <fullName evidence="17">Uncharacterized protein</fullName>
    </submittedName>
</protein>
<evidence type="ECO:0000313" key="17">
    <source>
        <dbReference type="EMBL" id="TPX31400.1"/>
    </source>
</evidence>
<dbReference type="SUPFAM" id="SSF52540">
    <property type="entry name" value="P-loop containing nucleoside triphosphate hydrolases"/>
    <property type="match status" value="2"/>
</dbReference>
<dbReference type="PROSITE" id="PS50893">
    <property type="entry name" value="ABC_TRANSPORTER_2"/>
    <property type="match status" value="2"/>
</dbReference>
<dbReference type="InterPro" id="IPR003593">
    <property type="entry name" value="AAA+_ATPase"/>
</dbReference>
<feature type="domain" description="ABC transporter" evidence="15">
    <location>
        <begin position="599"/>
        <end position="824"/>
    </location>
</feature>
<feature type="transmembrane region" description="Helical" evidence="14">
    <location>
        <begin position="393"/>
        <end position="412"/>
    </location>
</feature>
<gene>
    <name evidence="17" type="ORF">SmJEL517_g05244</name>
</gene>
<feature type="transmembrane region" description="Helical" evidence="14">
    <location>
        <begin position="1046"/>
        <end position="1074"/>
    </location>
</feature>
<dbReference type="CDD" id="cd03250">
    <property type="entry name" value="ABCC_MRP_domain1"/>
    <property type="match status" value="1"/>
</dbReference>
<feature type="compositionally biased region" description="Low complexity" evidence="13">
    <location>
        <begin position="847"/>
        <end position="859"/>
    </location>
</feature>
<keyword evidence="18" id="KW-1185">Reference proteome</keyword>
<feature type="transmembrane region" description="Helical" evidence="14">
    <location>
        <begin position="918"/>
        <end position="940"/>
    </location>
</feature>
<dbReference type="CDD" id="cd18595">
    <property type="entry name" value="ABC_6TM_MRP1_2_3_6_D1_like"/>
    <property type="match status" value="1"/>
</dbReference>
<dbReference type="FunFam" id="1.20.1560.10:FF:000001">
    <property type="entry name" value="ATP-binding cassette subfamily C member 1"/>
    <property type="match status" value="1"/>
</dbReference>
<dbReference type="STRING" id="1806994.A0A507BMC2"/>
<keyword evidence="7" id="KW-0677">Repeat</keyword>
<reference evidence="17 18" key="1">
    <citation type="journal article" date="2019" name="Sci. Rep.">
        <title>Comparative genomics of chytrid fungi reveal insights into the obligate biotrophic and pathogenic lifestyle of Synchytrium endobioticum.</title>
        <authorList>
            <person name="van de Vossenberg B.T.L.H."/>
            <person name="Warris S."/>
            <person name="Nguyen H.D.T."/>
            <person name="van Gent-Pelzer M.P.E."/>
            <person name="Joly D.L."/>
            <person name="van de Geest H.C."/>
            <person name="Bonants P.J.M."/>
            <person name="Smith D.S."/>
            <person name="Levesque C.A."/>
            <person name="van der Lee T.A.J."/>
        </authorList>
    </citation>
    <scope>NUCLEOTIDE SEQUENCE [LARGE SCALE GENOMIC DNA]</scope>
    <source>
        <strain evidence="17 18">JEL517</strain>
    </source>
</reference>
<feature type="transmembrane region" description="Helical" evidence="14">
    <location>
        <begin position="418"/>
        <end position="438"/>
    </location>
</feature>
<dbReference type="PROSITE" id="PS50929">
    <property type="entry name" value="ABC_TM1F"/>
    <property type="match status" value="2"/>
</dbReference>
<evidence type="ECO:0000256" key="13">
    <source>
        <dbReference type="SAM" id="MobiDB-lite"/>
    </source>
</evidence>
<comment type="similarity">
    <text evidence="2">Belongs to the ABC transporter superfamily. ABCC family. Conjugate transporter (TC 3.A.1.208) subfamily.</text>
</comment>
<feature type="transmembrane region" description="Helical" evidence="14">
    <location>
        <begin position="1151"/>
        <end position="1171"/>
    </location>
</feature>
<organism evidence="17 18">
    <name type="scientific">Synchytrium microbalum</name>
    <dbReference type="NCBI Taxonomy" id="1806994"/>
    <lineage>
        <taxon>Eukaryota</taxon>
        <taxon>Fungi</taxon>
        <taxon>Fungi incertae sedis</taxon>
        <taxon>Chytridiomycota</taxon>
        <taxon>Chytridiomycota incertae sedis</taxon>
        <taxon>Chytridiomycetes</taxon>
        <taxon>Synchytriales</taxon>
        <taxon>Synchytriaceae</taxon>
        <taxon>Synchytrium</taxon>
    </lineage>
</organism>
<dbReference type="InterPro" id="IPR027417">
    <property type="entry name" value="P-loop_NTPase"/>
</dbReference>
<feature type="transmembrane region" description="Helical" evidence="14">
    <location>
        <begin position="960"/>
        <end position="987"/>
    </location>
</feature>
<evidence type="ECO:0000256" key="3">
    <source>
        <dbReference type="ARBA" id="ARBA00022448"/>
    </source>
</evidence>
<feature type="transmembrane region" description="Helical" evidence="14">
    <location>
        <begin position="157"/>
        <end position="175"/>
    </location>
</feature>
<dbReference type="CDD" id="cd03244">
    <property type="entry name" value="ABCC_MRP_domain2"/>
    <property type="match status" value="1"/>
</dbReference>
<dbReference type="InterPro" id="IPR056227">
    <property type="entry name" value="TMD0_ABC"/>
</dbReference>
<dbReference type="Pfam" id="PF00005">
    <property type="entry name" value="ABC_tran"/>
    <property type="match status" value="2"/>
</dbReference>
<keyword evidence="6 14" id="KW-0812">Transmembrane</keyword>
<dbReference type="CDD" id="cd18603">
    <property type="entry name" value="ABC_6TM_MRP1_2_3_6_D2_like"/>
    <property type="match status" value="1"/>
</dbReference>
<dbReference type="PROSITE" id="PS00211">
    <property type="entry name" value="ABC_TRANSPORTER_1"/>
    <property type="match status" value="1"/>
</dbReference>
<dbReference type="SMART" id="SM00382">
    <property type="entry name" value="AAA"/>
    <property type="match status" value="2"/>
</dbReference>
<keyword evidence="3" id="KW-0813">Transport</keyword>
<evidence type="ECO:0000256" key="10">
    <source>
        <dbReference type="ARBA" id="ARBA00022967"/>
    </source>
</evidence>
<evidence type="ECO:0000256" key="2">
    <source>
        <dbReference type="ARBA" id="ARBA00009726"/>
    </source>
</evidence>
<feature type="transmembrane region" description="Helical" evidence="14">
    <location>
        <begin position="30"/>
        <end position="50"/>
    </location>
</feature>
<keyword evidence="12 14" id="KW-0472">Membrane</keyword>
<dbReference type="PANTHER" id="PTHR24223:SF443">
    <property type="entry name" value="MULTIDRUG-RESISTANCE LIKE PROTEIN 1, ISOFORM I"/>
    <property type="match status" value="1"/>
</dbReference>
<dbReference type="GeneID" id="42006467"/>
<dbReference type="GO" id="GO:0000329">
    <property type="term" value="C:fungal-type vacuole membrane"/>
    <property type="evidence" value="ECO:0007669"/>
    <property type="project" value="UniProtKB-ARBA"/>
</dbReference>
<keyword evidence="10" id="KW-1278">Translocase</keyword>
<feature type="transmembrane region" description="Helical" evidence="14">
    <location>
        <begin position="93"/>
        <end position="114"/>
    </location>
</feature>
<evidence type="ECO:0000256" key="5">
    <source>
        <dbReference type="ARBA" id="ARBA00022554"/>
    </source>
</evidence>
<dbReference type="GO" id="GO:0042592">
    <property type="term" value="P:homeostatic process"/>
    <property type="evidence" value="ECO:0007669"/>
    <property type="project" value="UniProtKB-ARBA"/>
</dbReference>
<proteinExistence type="inferred from homology"/>
<comment type="caution">
    <text evidence="17">The sequence shown here is derived from an EMBL/GenBank/DDBJ whole genome shotgun (WGS) entry which is preliminary data.</text>
</comment>
<dbReference type="Gene3D" id="1.20.1560.10">
    <property type="entry name" value="ABC transporter type 1, transmembrane domain"/>
    <property type="match status" value="2"/>
</dbReference>
<feature type="domain" description="ABC transmembrane type-1" evidence="16">
    <location>
        <begin position="274"/>
        <end position="560"/>
    </location>
</feature>
<evidence type="ECO:0000259" key="15">
    <source>
        <dbReference type="PROSITE" id="PS50893"/>
    </source>
</evidence>
<dbReference type="Gene3D" id="3.40.50.300">
    <property type="entry name" value="P-loop containing nucleotide triphosphate hydrolases"/>
    <property type="match status" value="2"/>
</dbReference>
<dbReference type="Pfam" id="PF00664">
    <property type="entry name" value="ABC_membrane"/>
    <property type="match status" value="2"/>
</dbReference>
<name>A0A507BMC2_9FUNG</name>
<dbReference type="PANTHER" id="PTHR24223">
    <property type="entry name" value="ATP-BINDING CASSETTE SUB-FAMILY C"/>
    <property type="match status" value="1"/>
</dbReference>
<dbReference type="FunFam" id="1.20.1560.10:FF:000020">
    <property type="entry name" value="ABC metal ion transporter"/>
    <property type="match status" value="1"/>
</dbReference>
<dbReference type="InterPro" id="IPR050173">
    <property type="entry name" value="ABC_transporter_C-like"/>
</dbReference>
<evidence type="ECO:0000256" key="1">
    <source>
        <dbReference type="ARBA" id="ARBA00004128"/>
    </source>
</evidence>
<dbReference type="RefSeq" id="XP_031022836.1">
    <property type="nucleotide sequence ID" value="XM_031171170.1"/>
</dbReference>
<evidence type="ECO:0000256" key="12">
    <source>
        <dbReference type="ARBA" id="ARBA00023136"/>
    </source>
</evidence>
<keyword evidence="8" id="KW-0547">Nucleotide-binding</keyword>
<dbReference type="InterPro" id="IPR036640">
    <property type="entry name" value="ABC1_TM_sf"/>
</dbReference>
<dbReference type="SUPFAM" id="SSF90123">
    <property type="entry name" value="ABC transporter transmembrane region"/>
    <property type="match status" value="2"/>
</dbReference>
<evidence type="ECO:0000256" key="6">
    <source>
        <dbReference type="ARBA" id="ARBA00022692"/>
    </source>
</evidence>
<dbReference type="GO" id="GO:0140359">
    <property type="term" value="F:ABC-type transporter activity"/>
    <property type="evidence" value="ECO:0007669"/>
    <property type="project" value="InterPro"/>
</dbReference>
<dbReference type="GO" id="GO:0005524">
    <property type="term" value="F:ATP binding"/>
    <property type="evidence" value="ECO:0007669"/>
    <property type="project" value="UniProtKB-KW"/>
</dbReference>
<evidence type="ECO:0000256" key="4">
    <source>
        <dbReference type="ARBA" id="ARBA00022553"/>
    </source>
</evidence>
<dbReference type="InterPro" id="IPR003439">
    <property type="entry name" value="ABC_transporter-like_ATP-bd"/>
</dbReference>
<evidence type="ECO:0000256" key="8">
    <source>
        <dbReference type="ARBA" id="ARBA00022741"/>
    </source>
</evidence>
<dbReference type="InterPro" id="IPR011527">
    <property type="entry name" value="ABC1_TM_dom"/>
</dbReference>
<evidence type="ECO:0000256" key="11">
    <source>
        <dbReference type="ARBA" id="ARBA00022989"/>
    </source>
</evidence>
<evidence type="ECO:0000259" key="16">
    <source>
        <dbReference type="PROSITE" id="PS50929"/>
    </source>
</evidence>
<feature type="transmembrane region" description="Helical" evidence="14">
    <location>
        <begin position="126"/>
        <end position="145"/>
    </location>
</feature>
<keyword evidence="4" id="KW-0597">Phosphoprotein</keyword>
<feature type="domain" description="ABC transporter" evidence="15">
    <location>
        <begin position="1242"/>
        <end position="1476"/>
    </location>
</feature>
<dbReference type="GO" id="GO:0016887">
    <property type="term" value="F:ATP hydrolysis activity"/>
    <property type="evidence" value="ECO:0007669"/>
    <property type="project" value="InterPro"/>
</dbReference>
<keyword evidence="9" id="KW-0067">ATP-binding</keyword>
<evidence type="ECO:0000256" key="7">
    <source>
        <dbReference type="ARBA" id="ARBA00022737"/>
    </source>
</evidence>
<keyword evidence="11 14" id="KW-1133">Transmembrane helix</keyword>
<feature type="transmembrane region" description="Helical" evidence="14">
    <location>
        <begin position="495"/>
        <end position="524"/>
    </location>
</feature>
<keyword evidence="5" id="KW-0926">Vacuole</keyword>
<dbReference type="EMBL" id="QEAO01000045">
    <property type="protein sequence ID" value="TPX31400.1"/>
    <property type="molecule type" value="Genomic_DNA"/>
</dbReference>
<dbReference type="OrthoDB" id="6500128at2759"/>
<evidence type="ECO:0000313" key="18">
    <source>
        <dbReference type="Proteomes" id="UP000319731"/>
    </source>
</evidence>
<dbReference type="FunFam" id="3.40.50.300:FF:000074">
    <property type="entry name" value="Multidrug resistance-associated protein 5 isoform 1"/>
    <property type="match status" value="1"/>
</dbReference>
<evidence type="ECO:0000256" key="9">
    <source>
        <dbReference type="ARBA" id="ARBA00022840"/>
    </source>
</evidence>
<comment type="subcellular location">
    <subcellularLocation>
        <location evidence="1">Vacuole membrane</location>
        <topology evidence="1">Multi-pass membrane protein</topology>
    </subcellularLocation>
</comment>
<evidence type="ECO:0000256" key="14">
    <source>
        <dbReference type="SAM" id="Phobius"/>
    </source>
</evidence>
<feature type="region of interest" description="Disordered" evidence="13">
    <location>
        <begin position="829"/>
        <end position="859"/>
    </location>
</feature>
<dbReference type="Proteomes" id="UP000319731">
    <property type="component" value="Unassembled WGS sequence"/>
</dbReference>
<dbReference type="FunFam" id="3.40.50.300:FF:000450">
    <property type="entry name" value="ABC transporter C family member 2"/>
    <property type="match status" value="1"/>
</dbReference>
<sequence length="1486" mass="165416">MADFCAGGEGFGPWSTDRLLDLTPCFEETVLLSIPRLLLVIWAIIRSVKLAGRPSPMVPKGWLYWCKMVTTSTILALFVLQTTYIFIKHGLGQPFLIVSSAVDIPVTIIALVLTHMEHLRSRLSSSALLFYWLLVLIFNGVKINTYIQTDIVDTDPVLFGLIIAITFEALIVFGVENMSKPYTYYMSLDENVNVTPEETANIFSRLTFHWMDGLMKAGAKKDLEMDDLWMLKNIDSAKYNSETFQKYWNEQLALKNPSLFAAIYKTFGPTFMSAAIFKATQDALGFFQPQLLKYLMLFAKSWSPDTATFPQPMYRGFSIAILMLLTALCQTAVLHQYFHICFITGMRVRAAIVTAVYRKALRLSNNSRQSSTVGEIVNLMSVDAARIMDLTSYLHILWSGPFQICLALYFLYEALGPAIFAGVAVMLLMIPVNAWLATQAKKLGVIQMKNKDRRTKMMDEILNGIKVIKLYAWERSFLKKISGAREQELSTLRRIAYLAAASSFSWSATPFFVSFLSFSLYAVISDQPLTSDKVFVSLTLFNLLQFPLSMLPSVITSCIEASVSFGRLYKFLVNEELDNKAVVYETPPPSTKANSVERVAVKDGVFRWARTSNESNLTDISFNCKDGELLAIVGVVGAGKSSIVSALLGEMYKSSGSVIIRGSVAYVPQTPWIMNATLRDNILFGSRYEHDFYEETITACGLKPDLEMLPGNDLTEIGERGINLSGGQKARVALARAVYARADIYLVDDTLSSVDAHVGRSIFTSVLGPEGLLKDKARIFVTHSIQFLPECDHVMTVAGGRICELGSYASLIQEESCLRGLMRDYGKQHHVSEPASESNTPEQQRKAAPNGATTPFTAATTTTMPTTTVTAPVVENGAVMKAPIVINGTQLVQKETSASGSVSWDVYITYAKSCSLEAVILFLIMCIGTQSISIGMNLYLADWTRSNDSDSGGVSIGTRLAVYGGLGIASSFTVLLQVIFVVIFCGIRSARKLHSDMLLNVMRLPQQFFDVTPLGRILNRFSKDQYTVDEVLPRVFQGFFRTLFQVLAVLAVNAMISPYFIVFATPLGLLYLYFQQFYIRTSRELKRLDSVSRSPIYAHFSETLGGVSSIRAYKQEMRFQHSNEDRLDINQRAYYPSVSSNRWLAVRLETIGSLIVFGSALFTVLTIYITGHIDGSSVGLSLMYALSVTQTLNWMVRQSCEIETNIVSVERIKEYIDLKQEALYETKQDRSLPPHWPANGAIEFRNYSTRYREGLDLVLKDVTFSVKPQEKIGIVGRTGAGKSSLTLSLFRLVEAASGSIAIDGVDVSALGLGTLRSKLTIIPQDPVLFQGTVRDNLDPFVKHTDDEIWRALESASLKETVGRLELKLSAPVLQGGENWSVGQRQLLCLARALLRKTKILVLDEATASIDQETDSIIQKTIRKEFKDCTILVIAHRINTVMDNDRILVLDRGQVSEFDSPRNLLKNHRSKFYSLARESGLTSGSSK</sequence>
<dbReference type="Pfam" id="PF24357">
    <property type="entry name" value="TMD0_ABC"/>
    <property type="match status" value="1"/>
</dbReference>